<reference evidence="1 2" key="1">
    <citation type="journal article" date="2016" name="Appl. Environ. Microbiol.">
        <title>Genomic and Transcriptional Mapping of PaMx41, Archetype of a New Lineage of Bacteriophages Infecting Pseudomonas aeruginosa.</title>
        <authorList>
            <person name="Cruz-Plancarte I."/>
            <person name="Cazares A."/>
            <person name="Guarneros G."/>
        </authorList>
    </citation>
    <scope>NUCLEOTIDE SEQUENCE [LARGE SCALE GENOMIC DNA]</scope>
</reference>
<proteinExistence type="predicted"/>
<accession>A0A1C8HSN4</accession>
<gene>
    <name evidence="1" type="ORF">PaMx41_ORFa</name>
</gene>
<evidence type="ECO:0000313" key="2">
    <source>
        <dbReference type="Proteomes" id="UP000230640"/>
    </source>
</evidence>
<protein>
    <submittedName>
        <fullName evidence="1">Uncharacterized protein</fullName>
    </submittedName>
</protein>
<keyword evidence="2" id="KW-1185">Reference proteome</keyword>
<dbReference type="EMBL" id="KU884563">
    <property type="protein sequence ID" value="ANA48964.1"/>
    <property type="molecule type" value="Genomic_DNA"/>
</dbReference>
<dbReference type="Proteomes" id="UP000230640">
    <property type="component" value="Segment"/>
</dbReference>
<organism evidence="1 2">
    <name type="scientific">Pseudomonas phage PaMx41</name>
    <dbReference type="NCBI Taxonomy" id="1815976"/>
    <lineage>
        <taxon>Viruses</taxon>
        <taxon>Duplodnaviria</taxon>
        <taxon>Heunggongvirae</taxon>
        <taxon>Uroviricota</taxon>
        <taxon>Caudoviricetes</taxon>
        <taxon>Fredfastierviridae</taxon>
        <taxon>Jamesmcgillvirus</taxon>
        <taxon>Jamesmcgillvirus PaMx41</taxon>
    </lineage>
</organism>
<name>A0A1C8HSN4_BPPP4</name>
<sequence>MYTFALVLVVLAGPNQGNKFILDHDLSYDDCSLARTSLIEEIKGRDKVEIICQPWSFDSRLSQAN</sequence>
<evidence type="ECO:0000313" key="1">
    <source>
        <dbReference type="EMBL" id="ANA48964.1"/>
    </source>
</evidence>